<reference evidence="6" key="1">
    <citation type="journal article" date="2014" name="Nat. Genet.">
        <title>The genome of the stress-tolerant wild tomato species Solanum pennellii.</title>
        <authorList>
            <person name="Bolger A."/>
            <person name="Scossa F."/>
            <person name="Bolger M.E."/>
            <person name="Lanz C."/>
            <person name="Maumus F."/>
            <person name="Tohge T."/>
            <person name="Quesneville H."/>
            <person name="Alseekh S."/>
            <person name="Sorensen I."/>
            <person name="Lichtenstein G."/>
            <person name="Fich E.A."/>
            <person name="Conte M."/>
            <person name="Keller H."/>
            <person name="Schneeberger K."/>
            <person name="Schwacke R."/>
            <person name="Ofner I."/>
            <person name="Vrebalov J."/>
            <person name="Xu Y."/>
            <person name="Osorio S."/>
            <person name="Aflitos S.A."/>
            <person name="Schijlen E."/>
            <person name="Jimenez-Gomez J.M."/>
            <person name="Ryngajllo M."/>
            <person name="Kimura S."/>
            <person name="Kumar R."/>
            <person name="Koenig D."/>
            <person name="Headland L.R."/>
            <person name="Maloof J.N."/>
            <person name="Sinha N."/>
            <person name="van Ham R.C."/>
            <person name="Lankhorst R.K."/>
            <person name="Mao L."/>
            <person name="Vogel A."/>
            <person name="Arsova B."/>
            <person name="Panstruga R."/>
            <person name="Fei Z."/>
            <person name="Rose J.K."/>
            <person name="Zamir D."/>
            <person name="Carrari F."/>
            <person name="Giovannoni J.J."/>
            <person name="Weigel D."/>
            <person name="Usadel B."/>
            <person name="Fernie A.R."/>
        </authorList>
    </citation>
    <scope>NUCLEOTIDE SEQUENCE [LARGE SCALE GENOMIC DNA]</scope>
    <source>
        <strain evidence="6">cv. LA0716</strain>
    </source>
</reference>
<dbReference type="Pfam" id="PF09331">
    <property type="entry name" value="DUF1985"/>
    <property type="match status" value="1"/>
</dbReference>
<dbReference type="GeneID" id="107029705"/>
<dbReference type="PANTHER" id="PTHR48302">
    <property type="entry name" value="ULP1 PROTEASE FAMILY, C-TERMINAL CATALYTIC DOMAIN CONTAINING PROTEIN"/>
    <property type="match status" value="1"/>
</dbReference>
<evidence type="ECO:0000256" key="2">
    <source>
        <dbReference type="ARBA" id="ARBA00022670"/>
    </source>
</evidence>
<feature type="region of interest" description="Disordered" evidence="4">
    <location>
        <begin position="413"/>
        <end position="447"/>
    </location>
</feature>
<evidence type="ECO:0000313" key="7">
    <source>
        <dbReference type="RefSeq" id="XP_027775320.1"/>
    </source>
</evidence>
<evidence type="ECO:0000256" key="4">
    <source>
        <dbReference type="SAM" id="MobiDB-lite"/>
    </source>
</evidence>
<feature type="region of interest" description="Disordered" evidence="4">
    <location>
        <begin position="571"/>
        <end position="603"/>
    </location>
</feature>
<keyword evidence="2" id="KW-0645">Protease</keyword>
<organism evidence="6 7">
    <name type="scientific">Solanum pennellii</name>
    <name type="common">Tomato</name>
    <name type="synonym">Lycopersicon pennellii</name>
    <dbReference type="NCBI Taxonomy" id="28526"/>
    <lineage>
        <taxon>Eukaryota</taxon>
        <taxon>Viridiplantae</taxon>
        <taxon>Streptophyta</taxon>
        <taxon>Embryophyta</taxon>
        <taxon>Tracheophyta</taxon>
        <taxon>Spermatophyta</taxon>
        <taxon>Magnoliopsida</taxon>
        <taxon>eudicotyledons</taxon>
        <taxon>Gunneridae</taxon>
        <taxon>Pentapetalae</taxon>
        <taxon>asterids</taxon>
        <taxon>lamiids</taxon>
        <taxon>Solanales</taxon>
        <taxon>Solanaceae</taxon>
        <taxon>Solanoideae</taxon>
        <taxon>Solaneae</taxon>
        <taxon>Solanum</taxon>
        <taxon>Solanum subgen. Lycopersicon</taxon>
    </lineage>
</organism>
<dbReference type="InterPro" id="IPR015410">
    <property type="entry name" value="DUF1985"/>
</dbReference>
<protein>
    <submittedName>
        <fullName evidence="7">Uncharacterized protein LOC107029705</fullName>
    </submittedName>
</protein>
<sequence length="1146" mass="131110">MNESSTSLRITRGSPLHVNVVDILPSFSMGLTQEFGVNVGSLGKSKQLIQEQTMEELRSKKKNDPMAVQQVIKNANARGIKIVQGTRKRKAVIIESEENDSEVVGSEELHNHEEVRYICNNREKRTIHMQCYTQINTLNELQNKLPPKQYNRICASSCFAQLTAMRRCHVQAQLFRCIMLRELEGSSVNAILFYINGTTLRFTIREFAIISGLNCSDNGADFNFDTDQPNRIIDEYFPGNSPVTKARLAEAFKAKVWGDNQEDAYKFGILYYIHEFIMSAEPTTTTIDRLDFDLVETGRFMDYPWGRKAFNELAKSINNKIKPCGQYYRIQGFPLPMQVWFYECCSYVDDKIAVKVSSHIPRIINWVTKNDHPRFDYFMKTIFNDADNPIKFRNIEPTAMEIKILKLPQSTEQSISQGLQTDHNKVTDPDDDFQNPPSITSRKGKEKVIECSSPIRKKKKQSVTVISSTKAVKTYTRRSMARKATRSQSININSVAKHSDAGTSHNNENVEQKSVQDRTQMGQIKKSTSITISRDEFEAFKKSVKDEFADLRKMLEDKFKTVLEAMNSKGNVVDDDQESPIGDVHHKPTYTPHEPQSQSANVTEQEATFEDVMQETHITRVHQLNTKSSQLGAQKNPIGHQSALKDRELGDNLQELNQNSPLLDHVVLGDNLNDVSGTASQDQLVLYANVDAQQNAKRETESSSNSRVIYNIYNAASHERIAEAEESIIVAAPIQMVYMPDSNQETVVTESQDELPDHLLPSVNTLQNIVLQKQVEAEVTPMPAVRHRRPGPFNISPYMTSFGSDAGSSSRQPVVFYMKHPFVSLSDKEESDLFSNFWIWLKEDLLVKHYKKNYAEDRYKKGKAILPQLFNFGVATIDNKNWFYNIGFERQLIDNSHIDVLFYYIRKKAKYSNSSTYKFTNLCCNFNTVFLNAWNAYYGIKGDLSKEVLDEMIIDYINGYKMLAYAPWHTVDDVFIPVNLEGRLHWILIVISFNDRCIKVYDSINNSLHHSFVVNHIKKYAQLIPMYLVKSDFYQKKGLDIASHHRYQGHTVYDSFEIVYVEDLPQQPAASLDCGVYVASYAEFLSERKDIPTVLDPEEIRLRYGALLWNYGNQKIQAGAVSDIEAPLKPVRNRTQNNSSERITIQ</sequence>
<dbReference type="Proteomes" id="UP000694930">
    <property type="component" value="Chromosome 9"/>
</dbReference>
<dbReference type="Gene3D" id="3.40.395.10">
    <property type="entry name" value="Adenoviral Proteinase, Chain A"/>
    <property type="match status" value="1"/>
</dbReference>
<gene>
    <name evidence="7" type="primary">LOC107029705</name>
</gene>
<feature type="compositionally biased region" description="Polar residues" evidence="4">
    <location>
        <begin position="517"/>
        <end position="526"/>
    </location>
</feature>
<evidence type="ECO:0000259" key="5">
    <source>
        <dbReference type="PROSITE" id="PS50600"/>
    </source>
</evidence>
<name>A0ABM1VHV2_SOLPN</name>
<dbReference type="PANTHER" id="PTHR48302:SF2">
    <property type="entry name" value="DUF1985 DOMAIN-CONTAINING PROTEIN"/>
    <property type="match status" value="1"/>
</dbReference>
<dbReference type="InterPro" id="IPR038765">
    <property type="entry name" value="Papain-like_cys_pep_sf"/>
</dbReference>
<feature type="region of interest" description="Disordered" evidence="4">
    <location>
        <begin position="495"/>
        <end position="526"/>
    </location>
</feature>
<keyword evidence="6" id="KW-1185">Reference proteome</keyword>
<evidence type="ECO:0000256" key="3">
    <source>
        <dbReference type="ARBA" id="ARBA00022801"/>
    </source>
</evidence>
<dbReference type="SUPFAM" id="SSF54001">
    <property type="entry name" value="Cysteine proteinases"/>
    <property type="match status" value="1"/>
</dbReference>
<accession>A0ABM1VHV2</accession>
<feature type="compositionally biased region" description="Polar residues" evidence="4">
    <location>
        <begin position="495"/>
        <end position="507"/>
    </location>
</feature>
<evidence type="ECO:0000313" key="6">
    <source>
        <dbReference type="Proteomes" id="UP000694930"/>
    </source>
</evidence>
<keyword evidence="3" id="KW-0378">Hydrolase</keyword>
<comment type="similarity">
    <text evidence="1">Belongs to the peptidase C48 family.</text>
</comment>
<dbReference type="InterPro" id="IPR003653">
    <property type="entry name" value="Peptidase_C48_C"/>
</dbReference>
<dbReference type="Pfam" id="PF02902">
    <property type="entry name" value="Peptidase_C48"/>
    <property type="match status" value="1"/>
</dbReference>
<proteinExistence type="inferred from homology"/>
<dbReference type="PROSITE" id="PS50600">
    <property type="entry name" value="ULP_PROTEASE"/>
    <property type="match status" value="1"/>
</dbReference>
<dbReference type="RefSeq" id="XP_027775320.1">
    <property type="nucleotide sequence ID" value="XM_027919519.1"/>
</dbReference>
<reference evidence="7" key="2">
    <citation type="submission" date="2025-08" db="UniProtKB">
        <authorList>
            <consortium name="RefSeq"/>
        </authorList>
    </citation>
    <scope>IDENTIFICATION</scope>
</reference>
<feature type="compositionally biased region" description="Polar residues" evidence="4">
    <location>
        <begin position="594"/>
        <end position="603"/>
    </location>
</feature>
<feature type="domain" description="Ubiquitin-like protease family profile" evidence="5">
    <location>
        <begin position="867"/>
        <end position="1085"/>
    </location>
</feature>
<evidence type="ECO:0000256" key="1">
    <source>
        <dbReference type="ARBA" id="ARBA00005234"/>
    </source>
</evidence>